<dbReference type="SFLD" id="SFLDS00003">
    <property type="entry name" value="Haloacid_Dehalogenase"/>
    <property type="match status" value="1"/>
</dbReference>
<name>A0AAN8XRT3_HALRR</name>
<dbReference type="NCBIfam" id="TIGR01549">
    <property type="entry name" value="HAD-SF-IA-v1"/>
    <property type="match status" value="1"/>
</dbReference>
<keyword evidence="2" id="KW-0378">Hydrolase</keyword>
<dbReference type="InterPro" id="IPR006439">
    <property type="entry name" value="HAD-SF_hydro_IA"/>
</dbReference>
<protein>
    <recommendedName>
        <fullName evidence="6">N-acylneuraminate-9-phosphatase</fullName>
    </recommendedName>
</protein>
<reference evidence="4 5" key="1">
    <citation type="submission" date="2023-11" db="EMBL/GenBank/DDBJ databases">
        <title>Halocaridina rubra genome assembly.</title>
        <authorList>
            <person name="Smith C."/>
        </authorList>
    </citation>
    <scope>NUCLEOTIDE SEQUENCE [LARGE SCALE GENOMIC DNA]</scope>
    <source>
        <strain evidence="4">EP-1</strain>
        <tissue evidence="4">Whole</tissue>
    </source>
</reference>
<dbReference type="SUPFAM" id="SSF56784">
    <property type="entry name" value="HAD-like"/>
    <property type="match status" value="1"/>
</dbReference>
<evidence type="ECO:0000313" key="4">
    <source>
        <dbReference type="EMBL" id="KAK7083060.1"/>
    </source>
</evidence>
<dbReference type="Proteomes" id="UP001381693">
    <property type="component" value="Unassembled WGS sequence"/>
</dbReference>
<comment type="cofactor">
    <cofactor evidence="1">
        <name>Mg(2+)</name>
        <dbReference type="ChEBI" id="CHEBI:18420"/>
    </cofactor>
</comment>
<dbReference type="GO" id="GO:0046380">
    <property type="term" value="P:N-acetylneuraminate biosynthetic process"/>
    <property type="evidence" value="ECO:0007669"/>
    <property type="project" value="TreeGrafter"/>
</dbReference>
<dbReference type="PANTHER" id="PTHR46470">
    <property type="entry name" value="N-ACYLNEURAMINATE-9-PHOSPHATASE"/>
    <property type="match status" value="1"/>
</dbReference>
<keyword evidence="5" id="KW-1185">Reference proteome</keyword>
<dbReference type="SFLD" id="SFLDG01129">
    <property type="entry name" value="C1.5:_HAD__Beta-PGM__Phosphata"/>
    <property type="match status" value="1"/>
</dbReference>
<dbReference type="EMBL" id="JAXCGZ010003820">
    <property type="protein sequence ID" value="KAK7083060.1"/>
    <property type="molecule type" value="Genomic_DNA"/>
</dbReference>
<dbReference type="Gene3D" id="1.20.120.710">
    <property type="entry name" value="Haloacid dehalogenase hydrolase-like domain"/>
    <property type="match status" value="1"/>
</dbReference>
<comment type="caution">
    <text evidence="4">The sequence shown here is derived from an EMBL/GenBank/DDBJ whole genome shotgun (WGS) entry which is preliminary data.</text>
</comment>
<dbReference type="PANTHER" id="PTHR46470:SF3">
    <property type="entry name" value="N-ACYLNEURAMINATE-9-PHOSPHATASE"/>
    <property type="match status" value="1"/>
</dbReference>
<keyword evidence="3" id="KW-0460">Magnesium</keyword>
<dbReference type="Gene3D" id="3.40.50.1000">
    <property type="entry name" value="HAD superfamily/HAD-like"/>
    <property type="match status" value="1"/>
</dbReference>
<proteinExistence type="predicted"/>
<evidence type="ECO:0000313" key="5">
    <source>
        <dbReference type="Proteomes" id="UP001381693"/>
    </source>
</evidence>
<organism evidence="4 5">
    <name type="scientific">Halocaridina rubra</name>
    <name type="common">Hawaiian red shrimp</name>
    <dbReference type="NCBI Taxonomy" id="373956"/>
    <lineage>
        <taxon>Eukaryota</taxon>
        <taxon>Metazoa</taxon>
        <taxon>Ecdysozoa</taxon>
        <taxon>Arthropoda</taxon>
        <taxon>Crustacea</taxon>
        <taxon>Multicrustacea</taxon>
        <taxon>Malacostraca</taxon>
        <taxon>Eumalacostraca</taxon>
        <taxon>Eucarida</taxon>
        <taxon>Decapoda</taxon>
        <taxon>Pleocyemata</taxon>
        <taxon>Caridea</taxon>
        <taxon>Atyoidea</taxon>
        <taxon>Atyidae</taxon>
        <taxon>Halocaridina</taxon>
    </lineage>
</organism>
<evidence type="ECO:0008006" key="6">
    <source>
        <dbReference type="Google" id="ProtNLM"/>
    </source>
</evidence>
<dbReference type="InterPro" id="IPR023214">
    <property type="entry name" value="HAD_sf"/>
</dbReference>
<gene>
    <name evidence="4" type="ORF">SK128_020275</name>
</gene>
<dbReference type="PRINTS" id="PR00413">
    <property type="entry name" value="HADHALOGNASE"/>
</dbReference>
<sequence length="365" mass="40926">MKLHHSDVFVLTSADRWRLGLRSRKNNKKAPVLRSSGPPGAFYSSHELPENVLSHSFLQFLSVVVGCLLSRGVRRGSRERRMRLSDVLFIPTRTSLTDWLIVVVMDLNGDHDDSNGSFASSNGCISTILFDLDNTLIHTRDADDTTIETMTTWLVNKGISANESQKITSDFLQRFREAPAPHHDTDIEGLDEYRRNIWLLALPKKHHELIDEVYSLWKSERLHQLSLKPEVSDMLDDLSSDFNLGLITNGPSVAQWEKITELGCEKYFSSIVVSGDTEVEKPDKDIYNIACDKLHVSPSECIMVGDKIETDILGGVNAGVGATIWINDMNKNEPIAPKPDFTIKDVTQLQDILLTLPTILQNGDS</sequence>
<dbReference type="NCBIfam" id="TIGR02253">
    <property type="entry name" value="CTE7"/>
    <property type="match status" value="1"/>
</dbReference>
<dbReference type="Pfam" id="PF00702">
    <property type="entry name" value="Hydrolase"/>
    <property type="match status" value="1"/>
</dbReference>
<accession>A0AAN8XRT3</accession>
<evidence type="ECO:0000256" key="3">
    <source>
        <dbReference type="ARBA" id="ARBA00022842"/>
    </source>
</evidence>
<dbReference type="InterPro" id="IPR051400">
    <property type="entry name" value="HAD-like_hydrolase"/>
</dbReference>
<dbReference type="AlphaFoldDB" id="A0AAN8XRT3"/>
<evidence type="ECO:0000256" key="2">
    <source>
        <dbReference type="ARBA" id="ARBA00022801"/>
    </source>
</evidence>
<evidence type="ECO:0000256" key="1">
    <source>
        <dbReference type="ARBA" id="ARBA00001946"/>
    </source>
</evidence>
<dbReference type="InterPro" id="IPR011950">
    <property type="entry name" value="HAD-SF_hydro_IA_CTE7"/>
</dbReference>
<dbReference type="SFLD" id="SFLDG01135">
    <property type="entry name" value="C1.5.6:_HAD__Beta-PGM__Phospha"/>
    <property type="match status" value="1"/>
</dbReference>
<dbReference type="GO" id="GO:0050124">
    <property type="term" value="F:N-acylneuraminate-9-phosphatase activity"/>
    <property type="evidence" value="ECO:0007669"/>
    <property type="project" value="TreeGrafter"/>
</dbReference>
<dbReference type="NCBIfam" id="TIGR01509">
    <property type="entry name" value="HAD-SF-IA-v3"/>
    <property type="match status" value="1"/>
</dbReference>
<dbReference type="InterPro" id="IPR036412">
    <property type="entry name" value="HAD-like_sf"/>
</dbReference>